<reference evidence="1" key="2">
    <citation type="submission" date="2025-08" db="UniProtKB">
        <authorList>
            <consortium name="Ensembl"/>
        </authorList>
    </citation>
    <scope>IDENTIFICATION</scope>
    <source>
        <strain evidence="1">Thoroughbred</strain>
    </source>
</reference>
<accession>A0A9L0R0Q2</accession>
<keyword evidence="2" id="KW-1185">Reference proteome</keyword>
<sequence>TRLCKLTIPLAIENFVKESCDLHAAIPTEVLQLEKKLSEPVGVRNDDKLCEQKLKQQKAAAVVPALAQEKLKACRQETSEDQDPSSRSLELQVAFSTLTVQGHPAAPNREPAHIIRAGTCALLLLEHLFAEGLYFALVDLVLLPCSHHFLVIILEKLSERLVEFLLLAAWYQRAQEVPGVRTAASCHGT</sequence>
<dbReference type="Ensembl" id="ENSECAT00000099045.1">
    <property type="protein sequence ID" value="ENSECAP00000055278.1"/>
    <property type="gene ID" value="ENSECAG00000051842.1"/>
</dbReference>
<dbReference type="PANTHER" id="PTHR13369">
    <property type="match status" value="1"/>
</dbReference>
<dbReference type="Proteomes" id="UP000002281">
    <property type="component" value="Chromosome 7"/>
</dbReference>
<protein>
    <submittedName>
        <fullName evidence="1">Uncharacterized protein</fullName>
    </submittedName>
</protein>
<dbReference type="InterPro" id="IPR036282">
    <property type="entry name" value="Glutathione-S-Trfase_C_sf"/>
</dbReference>
<dbReference type="AlphaFoldDB" id="A0A9L0R0Q2"/>
<reference evidence="1" key="3">
    <citation type="submission" date="2025-09" db="UniProtKB">
        <authorList>
            <consortium name="Ensembl"/>
        </authorList>
    </citation>
    <scope>IDENTIFICATION</scope>
    <source>
        <strain evidence="1">Thoroughbred</strain>
    </source>
</reference>
<proteinExistence type="predicted"/>
<organism evidence="1 2">
    <name type="scientific">Equus caballus</name>
    <name type="common">Horse</name>
    <dbReference type="NCBI Taxonomy" id="9796"/>
    <lineage>
        <taxon>Eukaryota</taxon>
        <taxon>Metazoa</taxon>
        <taxon>Chordata</taxon>
        <taxon>Craniata</taxon>
        <taxon>Vertebrata</taxon>
        <taxon>Euteleostomi</taxon>
        <taxon>Mammalia</taxon>
        <taxon>Eutheria</taxon>
        <taxon>Laurasiatheria</taxon>
        <taxon>Perissodactyla</taxon>
        <taxon>Equidae</taxon>
        <taxon>Equus</taxon>
    </lineage>
</organism>
<dbReference type="SUPFAM" id="SSF47616">
    <property type="entry name" value="GST C-terminal domain-like"/>
    <property type="match status" value="1"/>
</dbReference>
<reference evidence="1 2" key="1">
    <citation type="journal article" date="2009" name="Science">
        <title>Genome sequence, comparative analysis, and population genetics of the domestic horse.</title>
        <authorList>
            <consortium name="Broad Institute Genome Sequencing Platform"/>
            <consortium name="Broad Institute Whole Genome Assembly Team"/>
            <person name="Wade C.M."/>
            <person name="Giulotto E."/>
            <person name="Sigurdsson S."/>
            <person name="Zoli M."/>
            <person name="Gnerre S."/>
            <person name="Imsland F."/>
            <person name="Lear T.L."/>
            <person name="Adelson D.L."/>
            <person name="Bailey E."/>
            <person name="Bellone R.R."/>
            <person name="Bloecker H."/>
            <person name="Distl O."/>
            <person name="Edgar R.C."/>
            <person name="Garber M."/>
            <person name="Leeb T."/>
            <person name="Mauceli E."/>
            <person name="MacLeod J.N."/>
            <person name="Penedo M.C.T."/>
            <person name="Raison J.M."/>
            <person name="Sharpe T."/>
            <person name="Vogel J."/>
            <person name="Andersson L."/>
            <person name="Antczak D.F."/>
            <person name="Biagi T."/>
            <person name="Binns M.M."/>
            <person name="Chowdhary B.P."/>
            <person name="Coleman S.J."/>
            <person name="Della Valle G."/>
            <person name="Fryc S."/>
            <person name="Guerin G."/>
            <person name="Hasegawa T."/>
            <person name="Hill E.W."/>
            <person name="Jurka J."/>
            <person name="Kiialainen A."/>
            <person name="Lindgren G."/>
            <person name="Liu J."/>
            <person name="Magnani E."/>
            <person name="Mickelson J.R."/>
            <person name="Murray J."/>
            <person name="Nergadze S.G."/>
            <person name="Onofrio R."/>
            <person name="Pedroni S."/>
            <person name="Piras M.F."/>
            <person name="Raudsepp T."/>
            <person name="Rocchi M."/>
            <person name="Roeed K.H."/>
            <person name="Ryder O.A."/>
            <person name="Searle S."/>
            <person name="Skow L."/>
            <person name="Swinburne J.E."/>
            <person name="Syvaenen A.C."/>
            <person name="Tozaki T."/>
            <person name="Valberg S.J."/>
            <person name="Vaudin M."/>
            <person name="White J.R."/>
            <person name="Zody M.C."/>
            <person name="Lander E.S."/>
            <person name="Lindblad-Toh K."/>
        </authorList>
    </citation>
    <scope>NUCLEOTIDE SEQUENCE [LARGE SCALE GENOMIC DNA]</scope>
    <source>
        <strain evidence="1 2">Thoroughbred</strain>
    </source>
</reference>
<dbReference type="GeneTree" id="ENSGT00390000004446"/>
<evidence type="ECO:0000313" key="2">
    <source>
        <dbReference type="Proteomes" id="UP000002281"/>
    </source>
</evidence>
<dbReference type="PANTHER" id="PTHR13369:SF0">
    <property type="entry name" value="GLUTATHIONE S-TRANSFERASE C-TERMINAL DOMAIN-CONTAINING PROTEIN"/>
    <property type="match status" value="1"/>
</dbReference>
<evidence type="ECO:0000313" key="1">
    <source>
        <dbReference type="Ensembl" id="ENSECAP00000055278.1"/>
    </source>
</evidence>
<name>A0A9L0R0Q2_HORSE</name>